<reference evidence="3" key="2">
    <citation type="submission" date="2020-04" db="EMBL/GenBank/DDBJ databases">
        <authorList>
            <consortium name="NCBI Genome Project"/>
        </authorList>
    </citation>
    <scope>NUCLEOTIDE SEQUENCE</scope>
    <source>
        <strain evidence="3">CBS 781.70</strain>
    </source>
</reference>
<reference evidence="3" key="3">
    <citation type="submission" date="2025-04" db="UniProtKB">
        <authorList>
            <consortium name="RefSeq"/>
        </authorList>
    </citation>
    <scope>IDENTIFICATION</scope>
    <source>
        <strain evidence="3">CBS 781.70</strain>
    </source>
</reference>
<keyword evidence="2" id="KW-1185">Reference proteome</keyword>
<dbReference type="Proteomes" id="UP000504638">
    <property type="component" value="Unplaced"/>
</dbReference>
<protein>
    <submittedName>
        <fullName evidence="1 3">Uncharacterized protein</fullName>
    </submittedName>
</protein>
<proteinExistence type="predicted"/>
<sequence length="137" mass="15221">MTDQSVACSFSSTHSRHMTLICGGFLFGRWRLSPYASLFASPLLPSPTAASGPRSTWALYHLGLLSLSWVQIAIEVLEISGKIERSKAGISTMFENIFTKRPVGEENYLSYLLLHRIIDHIIQAQVARHSFGSTHEA</sequence>
<dbReference type="AlphaFoldDB" id="A0A6G1GG45"/>
<evidence type="ECO:0000313" key="2">
    <source>
        <dbReference type="Proteomes" id="UP000504638"/>
    </source>
</evidence>
<organism evidence="1">
    <name type="scientific">Eremomyces bilateralis CBS 781.70</name>
    <dbReference type="NCBI Taxonomy" id="1392243"/>
    <lineage>
        <taxon>Eukaryota</taxon>
        <taxon>Fungi</taxon>
        <taxon>Dikarya</taxon>
        <taxon>Ascomycota</taxon>
        <taxon>Pezizomycotina</taxon>
        <taxon>Dothideomycetes</taxon>
        <taxon>Dothideomycetes incertae sedis</taxon>
        <taxon>Eremomycetales</taxon>
        <taxon>Eremomycetaceae</taxon>
        <taxon>Eremomyces</taxon>
    </lineage>
</organism>
<dbReference type="RefSeq" id="XP_033538512.1">
    <property type="nucleotide sequence ID" value="XM_033678380.1"/>
</dbReference>
<evidence type="ECO:0000313" key="3">
    <source>
        <dbReference type="RefSeq" id="XP_033538512.1"/>
    </source>
</evidence>
<evidence type="ECO:0000313" key="1">
    <source>
        <dbReference type="EMBL" id="KAF1816881.1"/>
    </source>
</evidence>
<reference evidence="1 3" key="1">
    <citation type="submission" date="2020-01" db="EMBL/GenBank/DDBJ databases">
        <authorList>
            <consortium name="DOE Joint Genome Institute"/>
            <person name="Haridas S."/>
            <person name="Albert R."/>
            <person name="Binder M."/>
            <person name="Bloem J."/>
            <person name="Labutti K."/>
            <person name="Salamov A."/>
            <person name="Andreopoulos B."/>
            <person name="Baker S.E."/>
            <person name="Barry K."/>
            <person name="Bills G."/>
            <person name="Bluhm B.H."/>
            <person name="Cannon C."/>
            <person name="Castanera R."/>
            <person name="Culley D.E."/>
            <person name="Daum C."/>
            <person name="Ezra D."/>
            <person name="Gonzalez J.B."/>
            <person name="Henrissat B."/>
            <person name="Kuo A."/>
            <person name="Liang C."/>
            <person name="Lipzen A."/>
            <person name="Lutzoni F."/>
            <person name="Magnuson J."/>
            <person name="Mondo S."/>
            <person name="Nolan M."/>
            <person name="Ohm R."/>
            <person name="Pangilinan J."/>
            <person name="Park H.-J."/>
            <person name="Ramirez L."/>
            <person name="Alfaro M."/>
            <person name="Sun H."/>
            <person name="Tritt A."/>
            <person name="Yoshinaga Y."/>
            <person name="Zwiers L.-H."/>
            <person name="Turgeon B.G."/>
            <person name="Goodwin S.B."/>
            <person name="Spatafora J.W."/>
            <person name="Crous P.W."/>
            <person name="Grigoriev I.V."/>
        </authorList>
    </citation>
    <scope>NUCLEOTIDE SEQUENCE</scope>
    <source>
        <strain evidence="1 3">CBS 781.70</strain>
    </source>
</reference>
<dbReference type="EMBL" id="ML975149">
    <property type="protein sequence ID" value="KAF1816881.1"/>
    <property type="molecule type" value="Genomic_DNA"/>
</dbReference>
<gene>
    <name evidence="1 3" type="ORF">P152DRAFT_453489</name>
</gene>
<name>A0A6G1GG45_9PEZI</name>
<accession>A0A6G1GG45</accession>
<dbReference type="GeneID" id="54418950"/>